<dbReference type="Pfam" id="PF03466">
    <property type="entry name" value="LysR_substrate"/>
    <property type="match status" value="1"/>
</dbReference>
<dbReference type="PANTHER" id="PTHR30126">
    <property type="entry name" value="HTH-TYPE TRANSCRIPTIONAL REGULATOR"/>
    <property type="match status" value="1"/>
</dbReference>
<geneLocation type="plasmid" evidence="7 9">
    <name>5</name>
</geneLocation>
<evidence type="ECO:0000259" key="5">
    <source>
        <dbReference type="PROSITE" id="PS50931"/>
    </source>
</evidence>
<dbReference type="Gene3D" id="1.10.10.10">
    <property type="entry name" value="Winged helix-like DNA-binding domain superfamily/Winged helix DNA-binding domain"/>
    <property type="match status" value="1"/>
</dbReference>
<dbReference type="SUPFAM" id="SSF46785">
    <property type="entry name" value="Winged helix' DNA-binding domain"/>
    <property type="match status" value="1"/>
</dbReference>
<evidence type="ECO:0000313" key="6">
    <source>
        <dbReference type="EMBL" id="KTC64744.1"/>
    </source>
</evidence>
<dbReference type="Pfam" id="PF00126">
    <property type="entry name" value="HTH_1"/>
    <property type="match status" value="1"/>
</dbReference>
<dbReference type="Proteomes" id="UP000054859">
    <property type="component" value="Unassembled WGS sequence"/>
</dbReference>
<comment type="similarity">
    <text evidence="1">Belongs to the LysR transcriptional regulatory family.</text>
</comment>
<dbReference type="OrthoDB" id="6787458at2"/>
<dbReference type="PANTHER" id="PTHR30126:SF40">
    <property type="entry name" value="HTH-TYPE TRANSCRIPTIONAL REGULATOR GLTR"/>
    <property type="match status" value="1"/>
</dbReference>
<dbReference type="KEGG" id="ladl:NCTC12735_00062"/>
<dbReference type="SUPFAM" id="SSF53850">
    <property type="entry name" value="Periplasmic binding protein-like II"/>
    <property type="match status" value="1"/>
</dbReference>
<protein>
    <submittedName>
        <fullName evidence="6">LysR family transcriptional regulator</fullName>
    </submittedName>
</protein>
<dbReference type="Gene3D" id="3.40.190.290">
    <property type="match status" value="1"/>
</dbReference>
<dbReference type="Proteomes" id="UP000281170">
    <property type="component" value="Plasmid 5"/>
</dbReference>
<keyword evidence="2" id="KW-0805">Transcription regulation</keyword>
<dbReference type="GO" id="GO:0003700">
    <property type="term" value="F:DNA-binding transcription factor activity"/>
    <property type="evidence" value="ECO:0007669"/>
    <property type="project" value="InterPro"/>
</dbReference>
<keyword evidence="3" id="KW-0238">DNA-binding</keyword>
<reference evidence="6 8" key="1">
    <citation type="submission" date="2015-11" db="EMBL/GenBank/DDBJ databases">
        <title>Identification of large and diverse effector repertoires of 38 Legionella species.</title>
        <authorList>
            <person name="Burstein D."/>
            <person name="Amaro F."/>
            <person name="Zusman T."/>
            <person name="Lifshitz Z."/>
            <person name="Cohen O."/>
            <person name="Gilbert J.A."/>
            <person name="Pupko T."/>
            <person name="Shuman H.A."/>
            <person name="Segal G."/>
        </authorList>
    </citation>
    <scope>NUCLEOTIDE SEQUENCE [LARGE SCALE GENOMIC DNA]</scope>
    <source>
        <strain evidence="6 8">1762-AUS-E</strain>
    </source>
</reference>
<dbReference type="RefSeq" id="WP_058463091.1">
    <property type="nucleotide sequence ID" value="NZ_CAAAHS010000001.1"/>
</dbReference>
<dbReference type="EMBL" id="LR134414">
    <property type="protein sequence ID" value="VEH81290.1"/>
    <property type="molecule type" value="Genomic_DNA"/>
</dbReference>
<dbReference type="PROSITE" id="PS50931">
    <property type="entry name" value="HTH_LYSR"/>
    <property type="match status" value="1"/>
</dbReference>
<sequence length="286" mass="33391">MSLLSPRLIAFFTVAQCKTVHGAARQIHITQTAVTQRIRALERSLKTTLFIRTKKGMNLTLEGEVLLRYCQNIKNLEGEVLAKLQGLDEELEIELTILSPTSLMRSRIIPKIIPILHKYKNLLINFKLADQEKRHLQLKSGLCDFAILNKETITQEMRYKELMPEEYVLVCSYAWANRDLEEIIQNERIIDFNHDDLFTFNYLQKYGFKCPNRNRYFANNTNNLAQLVSAELGYTVLSKEFALPYVRDKQLCILNEGKALEIEHYLAWFERPEPPKYFSEIIDAIK</sequence>
<dbReference type="PRINTS" id="PR00039">
    <property type="entry name" value="HTHLYSR"/>
</dbReference>
<proteinExistence type="inferred from homology"/>
<reference evidence="7 9" key="2">
    <citation type="submission" date="2018-12" db="EMBL/GenBank/DDBJ databases">
        <authorList>
            <consortium name="Pathogen Informatics"/>
        </authorList>
    </citation>
    <scope>NUCLEOTIDE SEQUENCE [LARGE SCALE GENOMIC DNA]</scope>
    <source>
        <strain evidence="7 9">NCTC12735</strain>
        <plasmid evidence="9">5</plasmid>
    </source>
</reference>
<dbReference type="EMBL" id="LNKA01000019">
    <property type="protein sequence ID" value="KTC64744.1"/>
    <property type="molecule type" value="Genomic_DNA"/>
</dbReference>
<feature type="domain" description="HTH lysR-type" evidence="5">
    <location>
        <begin position="1"/>
        <end position="60"/>
    </location>
</feature>
<evidence type="ECO:0000256" key="4">
    <source>
        <dbReference type="ARBA" id="ARBA00023163"/>
    </source>
</evidence>
<dbReference type="AlphaFoldDB" id="A0A0W0R106"/>
<evidence type="ECO:0000313" key="8">
    <source>
        <dbReference type="Proteomes" id="UP000054859"/>
    </source>
</evidence>
<dbReference type="PATRIC" id="fig|45056.6.peg.2106"/>
<dbReference type="InterPro" id="IPR000847">
    <property type="entry name" value="LysR_HTH_N"/>
</dbReference>
<dbReference type="InterPro" id="IPR036390">
    <property type="entry name" value="WH_DNA-bd_sf"/>
</dbReference>
<dbReference type="STRING" id="45056.Lade_2038"/>
<evidence type="ECO:0000313" key="9">
    <source>
        <dbReference type="Proteomes" id="UP000281170"/>
    </source>
</evidence>
<keyword evidence="4" id="KW-0804">Transcription</keyword>
<evidence type="ECO:0000256" key="2">
    <source>
        <dbReference type="ARBA" id="ARBA00023015"/>
    </source>
</evidence>
<evidence type="ECO:0000256" key="1">
    <source>
        <dbReference type="ARBA" id="ARBA00009437"/>
    </source>
</evidence>
<name>A0A0W0R106_9GAMM</name>
<dbReference type="InterPro" id="IPR036388">
    <property type="entry name" value="WH-like_DNA-bd_sf"/>
</dbReference>
<accession>A0A0W0R106</accession>
<organism evidence="6 8">
    <name type="scientific">Legionella adelaidensis</name>
    <dbReference type="NCBI Taxonomy" id="45056"/>
    <lineage>
        <taxon>Bacteria</taxon>
        <taxon>Pseudomonadati</taxon>
        <taxon>Pseudomonadota</taxon>
        <taxon>Gammaproteobacteria</taxon>
        <taxon>Legionellales</taxon>
        <taxon>Legionellaceae</taxon>
        <taxon>Legionella</taxon>
    </lineage>
</organism>
<evidence type="ECO:0000313" key="7">
    <source>
        <dbReference type="EMBL" id="VEH81290.1"/>
    </source>
</evidence>
<dbReference type="InterPro" id="IPR005119">
    <property type="entry name" value="LysR_subst-bd"/>
</dbReference>
<gene>
    <name evidence="6" type="ORF">Lade_2038</name>
    <name evidence="7" type="ORF">NCTC12735_00062</name>
</gene>
<keyword evidence="7" id="KW-0614">Plasmid</keyword>
<keyword evidence="8" id="KW-1185">Reference proteome</keyword>
<dbReference type="CDD" id="cd05466">
    <property type="entry name" value="PBP2_LTTR_substrate"/>
    <property type="match status" value="1"/>
</dbReference>
<dbReference type="GO" id="GO:0000976">
    <property type="term" value="F:transcription cis-regulatory region binding"/>
    <property type="evidence" value="ECO:0007669"/>
    <property type="project" value="TreeGrafter"/>
</dbReference>
<evidence type="ECO:0000256" key="3">
    <source>
        <dbReference type="ARBA" id="ARBA00023125"/>
    </source>
</evidence>